<dbReference type="VEuPathDB" id="FungiDB:VP01_339g8"/>
<feature type="compositionally biased region" description="Polar residues" evidence="1">
    <location>
        <begin position="1"/>
        <end position="14"/>
    </location>
</feature>
<organism evidence="2 3">
    <name type="scientific">Puccinia sorghi</name>
    <dbReference type="NCBI Taxonomy" id="27349"/>
    <lineage>
        <taxon>Eukaryota</taxon>
        <taxon>Fungi</taxon>
        <taxon>Dikarya</taxon>
        <taxon>Basidiomycota</taxon>
        <taxon>Pucciniomycotina</taxon>
        <taxon>Pucciniomycetes</taxon>
        <taxon>Pucciniales</taxon>
        <taxon>Pucciniaceae</taxon>
        <taxon>Puccinia</taxon>
    </lineage>
</organism>
<dbReference type="STRING" id="27349.A0A0L6UWL2"/>
<evidence type="ECO:0000313" key="2">
    <source>
        <dbReference type="EMBL" id="KNZ52926.1"/>
    </source>
</evidence>
<feature type="region of interest" description="Disordered" evidence="1">
    <location>
        <begin position="1"/>
        <end position="21"/>
    </location>
</feature>
<sequence>MAHMLGSNQLNSEPDQSKEPLEFDCDTSSFNCQPQEGPILCYPADLTGSSNTLLLKLDRQLVETVASQGLDPLIQPQTSSYSENKALEDYPKNIKTIIHHLAINPDLNYLIF</sequence>
<evidence type="ECO:0000256" key="1">
    <source>
        <dbReference type="SAM" id="MobiDB-lite"/>
    </source>
</evidence>
<keyword evidence="3" id="KW-1185">Reference proteome</keyword>
<comment type="caution">
    <text evidence="2">The sequence shown here is derived from an EMBL/GenBank/DDBJ whole genome shotgun (WGS) entry which is preliminary data.</text>
</comment>
<reference evidence="2 3" key="1">
    <citation type="submission" date="2015-08" db="EMBL/GenBank/DDBJ databases">
        <title>Next Generation Sequencing and Analysis of the Genome of Puccinia sorghi L Schw, the Causal Agent of Maize Common Rust.</title>
        <authorList>
            <person name="Rochi L."/>
            <person name="Burguener G."/>
            <person name="Darino M."/>
            <person name="Turjanski A."/>
            <person name="Kreff E."/>
            <person name="Dieguez M.J."/>
            <person name="Sacco F."/>
        </authorList>
    </citation>
    <scope>NUCLEOTIDE SEQUENCE [LARGE SCALE GENOMIC DNA]</scope>
    <source>
        <strain evidence="2 3">RO10H11247</strain>
    </source>
</reference>
<dbReference type="AlphaFoldDB" id="A0A0L6UWL2"/>
<dbReference type="Proteomes" id="UP000037035">
    <property type="component" value="Unassembled WGS sequence"/>
</dbReference>
<dbReference type="EMBL" id="LAVV01008390">
    <property type="protein sequence ID" value="KNZ52926.1"/>
    <property type="molecule type" value="Genomic_DNA"/>
</dbReference>
<evidence type="ECO:0000313" key="3">
    <source>
        <dbReference type="Proteomes" id="UP000037035"/>
    </source>
</evidence>
<dbReference type="OrthoDB" id="10584553at2759"/>
<name>A0A0L6UWL2_9BASI</name>
<accession>A0A0L6UWL2</accession>
<gene>
    <name evidence="2" type="ORF">VP01_339g8</name>
</gene>
<proteinExistence type="predicted"/>
<protein>
    <submittedName>
        <fullName evidence="2">Uncharacterized protein</fullName>
    </submittedName>
</protein>